<dbReference type="EC" id="2.7.7.70" evidence="11"/>
<evidence type="ECO:0000256" key="11">
    <source>
        <dbReference type="HAMAP-Rule" id="MF_01603"/>
    </source>
</evidence>
<dbReference type="EC" id="2.7.1.167" evidence="11"/>
<comment type="function">
    <text evidence="1 11">Catalyzes the phosphorylation of D-glycero-D-manno-heptose 7-phosphate at the C-1 position to selectively form D-glycero-beta-D-manno-heptose-1,7-bisphosphate.</text>
</comment>
<evidence type="ECO:0000313" key="15">
    <source>
        <dbReference type="Proteomes" id="UP000178417"/>
    </source>
</evidence>
<dbReference type="HAMAP" id="MF_01603">
    <property type="entry name" value="HldE"/>
    <property type="match status" value="1"/>
</dbReference>
<dbReference type="Gene3D" id="3.40.50.620">
    <property type="entry name" value="HUPs"/>
    <property type="match status" value="1"/>
</dbReference>
<evidence type="ECO:0000259" key="12">
    <source>
        <dbReference type="Pfam" id="PF00294"/>
    </source>
</evidence>
<dbReference type="CDD" id="cd01172">
    <property type="entry name" value="RfaE_like"/>
    <property type="match status" value="1"/>
</dbReference>
<comment type="catalytic activity">
    <reaction evidence="11">
        <text>D-glycero-beta-D-manno-heptose 7-phosphate + ATP = D-glycero-beta-D-manno-heptose 1,7-bisphosphate + ADP + H(+)</text>
        <dbReference type="Rhea" id="RHEA:27473"/>
        <dbReference type="ChEBI" id="CHEBI:15378"/>
        <dbReference type="ChEBI" id="CHEBI:30616"/>
        <dbReference type="ChEBI" id="CHEBI:60204"/>
        <dbReference type="ChEBI" id="CHEBI:60208"/>
        <dbReference type="ChEBI" id="CHEBI:456216"/>
        <dbReference type="EC" id="2.7.1.167"/>
    </reaction>
</comment>
<dbReference type="InterPro" id="IPR014729">
    <property type="entry name" value="Rossmann-like_a/b/a_fold"/>
</dbReference>
<dbReference type="GO" id="GO:0005829">
    <property type="term" value="C:cytosol"/>
    <property type="evidence" value="ECO:0007669"/>
    <property type="project" value="TreeGrafter"/>
</dbReference>
<evidence type="ECO:0000313" key="14">
    <source>
        <dbReference type="EMBL" id="OGC19863.1"/>
    </source>
</evidence>
<dbReference type="InterPro" id="IPR004821">
    <property type="entry name" value="Cyt_trans-like"/>
</dbReference>
<evidence type="ECO:0000256" key="4">
    <source>
        <dbReference type="ARBA" id="ARBA00022695"/>
    </source>
</evidence>
<comment type="similarity">
    <text evidence="11">In the C-terminal section; belongs to the cytidylyltransferase family.</text>
</comment>
<feature type="domain" description="Cytidyltransferase-like" evidence="13">
    <location>
        <begin position="355"/>
        <end position="480"/>
    </location>
</feature>
<dbReference type="NCBIfam" id="TIGR02198">
    <property type="entry name" value="rfaE_dom_I"/>
    <property type="match status" value="1"/>
</dbReference>
<dbReference type="STRING" id="1802579.A2310_05885"/>
<dbReference type="InterPro" id="IPR023030">
    <property type="entry name" value="Bifunc_HldE"/>
</dbReference>
<comment type="subunit">
    <text evidence="11">Homodimer.</text>
</comment>
<evidence type="ECO:0000259" key="13">
    <source>
        <dbReference type="Pfam" id="PF01467"/>
    </source>
</evidence>
<comment type="pathway">
    <text evidence="11">Nucleotide-sugar biosynthesis; ADP-L-glycero-beta-D-manno-heptose biosynthesis; ADP-L-glycero-beta-D-manno-heptose from D-glycero-beta-D-manno-heptose 7-phosphate: step 3/4.</text>
</comment>
<dbReference type="Pfam" id="PF01467">
    <property type="entry name" value="CTP_transf_like"/>
    <property type="match status" value="1"/>
</dbReference>
<comment type="caution">
    <text evidence="14">The sequence shown here is derived from an EMBL/GenBank/DDBJ whole genome shotgun (WGS) entry which is preliminary data.</text>
</comment>
<dbReference type="PANTHER" id="PTHR46969">
    <property type="entry name" value="BIFUNCTIONAL PROTEIN HLDE"/>
    <property type="match status" value="1"/>
</dbReference>
<dbReference type="PANTHER" id="PTHR46969:SF1">
    <property type="entry name" value="BIFUNCTIONAL PROTEIN HLDE"/>
    <property type="match status" value="1"/>
</dbReference>
<dbReference type="SUPFAM" id="SSF52374">
    <property type="entry name" value="Nucleotidylyl transferase"/>
    <property type="match status" value="1"/>
</dbReference>
<evidence type="ECO:0000256" key="5">
    <source>
        <dbReference type="ARBA" id="ARBA00022741"/>
    </source>
</evidence>
<feature type="region of interest" description="Cytidylyltransferase" evidence="11">
    <location>
        <begin position="355"/>
        <end position="487"/>
    </location>
</feature>
<accession>A0A1F4SJL1</accession>
<keyword evidence="3 11" id="KW-0808">Transferase</keyword>
<dbReference type="GO" id="GO:0016773">
    <property type="term" value="F:phosphotransferase activity, alcohol group as acceptor"/>
    <property type="evidence" value="ECO:0007669"/>
    <property type="project" value="InterPro"/>
</dbReference>
<keyword evidence="4 11" id="KW-0548">Nucleotidyltransferase</keyword>
<evidence type="ECO:0000256" key="9">
    <source>
        <dbReference type="ARBA" id="ARBA00023277"/>
    </source>
</evidence>
<dbReference type="Proteomes" id="UP000178417">
    <property type="component" value="Unassembled WGS sequence"/>
</dbReference>
<evidence type="ECO:0000256" key="1">
    <source>
        <dbReference type="ARBA" id="ARBA00002319"/>
    </source>
</evidence>
<dbReference type="NCBIfam" id="TIGR02199">
    <property type="entry name" value="rfaE_dom_II"/>
    <property type="match status" value="1"/>
</dbReference>
<organism evidence="14 15">
    <name type="scientific">candidate division WOR-1 bacterium RIFOXYB2_FULL_37_13</name>
    <dbReference type="NCBI Taxonomy" id="1802579"/>
    <lineage>
        <taxon>Bacteria</taxon>
        <taxon>Bacillati</taxon>
        <taxon>Saganbacteria</taxon>
    </lineage>
</organism>
<dbReference type="InterPro" id="IPR011611">
    <property type="entry name" value="PfkB_dom"/>
</dbReference>
<keyword evidence="9 11" id="KW-0119">Carbohydrate metabolism</keyword>
<comment type="catalytic activity">
    <reaction evidence="10 11">
        <text>D-glycero-beta-D-manno-heptose 1-phosphate + ATP + H(+) = ADP-D-glycero-beta-D-manno-heptose + diphosphate</text>
        <dbReference type="Rhea" id="RHEA:27465"/>
        <dbReference type="ChEBI" id="CHEBI:15378"/>
        <dbReference type="ChEBI" id="CHEBI:30616"/>
        <dbReference type="ChEBI" id="CHEBI:33019"/>
        <dbReference type="ChEBI" id="CHEBI:59967"/>
        <dbReference type="ChEBI" id="CHEBI:61593"/>
        <dbReference type="EC" id="2.7.7.70"/>
    </reaction>
</comment>
<evidence type="ECO:0000256" key="2">
    <source>
        <dbReference type="ARBA" id="ARBA00003753"/>
    </source>
</evidence>
<sequence>MLETHLKNILPRFKGKKVLIIGDLMLDEHIWSKVSRISPEAPVVVADVARISHVPGGSGNVAANISALSGIPYLVSTIGDDSSGIKLSLALNNLGVSTKYLTKTKERPTILKSRIIAGSQQIVRVDREDKTEISAKLSEKILQKALKLIPEVDAVIISDYGKGITSNHNCKQIIKFAQKHKKPILVDPKGSDYSKYQGATIITPNQNEAEVASGIKITDEKSLSKAGEKLLSTVKSPFVLITRSENGMSLFFKDGKTINIPAIAREVFDITGAGDSVIATLALSFASKATAGEAAYLSNYSGSVKVTKIATQPVYLRELENALLELEPSGKKIKSRKELKEITQRLKEENSKIVFTNGCFDLLHLGHVRYLKEAKKLGDILIVGLNSDSSVRKLKGYPRPYLPEHERAEIIASLESVDFVVIFNETRPDNLIKIVKPYIHVKGGDYKISELPERHIVKRYGGKIVVIPPTKGKSTTNIIEKIRKFNA</sequence>
<dbReference type="SUPFAM" id="SSF53613">
    <property type="entry name" value="Ribokinase-like"/>
    <property type="match status" value="1"/>
</dbReference>
<keyword evidence="8 11" id="KW-0511">Multifunctional enzyme</keyword>
<name>A0A1F4SJL1_UNCSA</name>
<dbReference type="InterPro" id="IPR011914">
    <property type="entry name" value="RfaE_dom_II"/>
</dbReference>
<dbReference type="GO" id="GO:0033785">
    <property type="term" value="F:heptose 7-phosphate kinase activity"/>
    <property type="evidence" value="ECO:0007669"/>
    <property type="project" value="UniProtKB-UniRule"/>
</dbReference>
<comment type="similarity">
    <text evidence="11">In the N-terminal section; belongs to the carbohydrate kinase PfkB family.</text>
</comment>
<dbReference type="EMBL" id="MEUB01000058">
    <property type="protein sequence ID" value="OGC19863.1"/>
    <property type="molecule type" value="Genomic_DNA"/>
</dbReference>
<dbReference type="GO" id="GO:0033786">
    <property type="term" value="F:heptose-1-phosphate adenylyltransferase activity"/>
    <property type="evidence" value="ECO:0007669"/>
    <property type="project" value="UniProtKB-UniRule"/>
</dbReference>
<feature type="region of interest" description="Ribokinase" evidence="11">
    <location>
        <begin position="1"/>
        <end position="328"/>
    </location>
</feature>
<evidence type="ECO:0000256" key="6">
    <source>
        <dbReference type="ARBA" id="ARBA00022777"/>
    </source>
</evidence>
<keyword evidence="6 11" id="KW-0418">Kinase</keyword>
<proteinExistence type="inferred from homology"/>
<feature type="binding site" evidence="11">
    <location>
        <begin position="205"/>
        <end position="208"/>
    </location>
    <ligand>
        <name>ATP</name>
        <dbReference type="ChEBI" id="CHEBI:30616"/>
    </ligand>
</feature>
<protein>
    <recommendedName>
        <fullName evidence="11">Bifunctional protein HldE</fullName>
    </recommendedName>
    <domain>
        <recommendedName>
            <fullName evidence="11">D-beta-D-heptose 7-phosphate kinase</fullName>
            <ecNumber evidence="11">2.7.1.167</ecNumber>
        </recommendedName>
        <alternativeName>
            <fullName evidence="11">D-beta-D-heptose 7-phosphotransferase</fullName>
        </alternativeName>
        <alternativeName>
            <fullName evidence="11">D-glycero-beta-D-manno-heptose-7-phosphate kinase</fullName>
        </alternativeName>
    </domain>
    <domain>
        <recommendedName>
            <fullName evidence="11">D-beta-D-heptose 1-phosphate adenylyltransferase</fullName>
            <ecNumber evidence="11">2.7.7.70</ecNumber>
        </recommendedName>
        <alternativeName>
            <fullName evidence="11">D-glycero-beta-D-manno-heptose 1-phosphate adenylyltransferase</fullName>
        </alternativeName>
    </domain>
</protein>
<evidence type="ECO:0000256" key="10">
    <source>
        <dbReference type="ARBA" id="ARBA00047428"/>
    </source>
</evidence>
<evidence type="ECO:0000256" key="8">
    <source>
        <dbReference type="ARBA" id="ARBA00023268"/>
    </source>
</evidence>
<evidence type="ECO:0000256" key="7">
    <source>
        <dbReference type="ARBA" id="ARBA00022840"/>
    </source>
</evidence>
<dbReference type="NCBIfam" id="TIGR00125">
    <property type="entry name" value="cyt_tran_rel"/>
    <property type="match status" value="1"/>
</dbReference>
<evidence type="ECO:0000256" key="3">
    <source>
        <dbReference type="ARBA" id="ARBA00022679"/>
    </source>
</evidence>
<dbReference type="Pfam" id="PF00294">
    <property type="entry name" value="PfkB"/>
    <property type="match status" value="1"/>
</dbReference>
<comment type="function">
    <text evidence="2 11">Catalyzes the ADP transfer from ATP to D-glycero-beta-D-manno-heptose 1-phosphate, yielding ADP-D-glycero-beta-D-manno-heptose.</text>
</comment>
<keyword evidence="5 11" id="KW-0547">Nucleotide-binding</keyword>
<reference evidence="14 15" key="1">
    <citation type="journal article" date="2016" name="Nat. Commun.">
        <title>Thousands of microbial genomes shed light on interconnected biogeochemical processes in an aquifer system.</title>
        <authorList>
            <person name="Anantharaman K."/>
            <person name="Brown C.T."/>
            <person name="Hug L.A."/>
            <person name="Sharon I."/>
            <person name="Castelle C.J."/>
            <person name="Probst A.J."/>
            <person name="Thomas B.C."/>
            <person name="Singh A."/>
            <person name="Wilkins M.J."/>
            <person name="Karaoz U."/>
            <person name="Brodie E.L."/>
            <person name="Williams K.H."/>
            <person name="Hubbard S.S."/>
            <person name="Banfield J.F."/>
        </authorList>
    </citation>
    <scope>NUCLEOTIDE SEQUENCE [LARGE SCALE GENOMIC DNA]</scope>
</reference>
<dbReference type="InterPro" id="IPR029056">
    <property type="entry name" value="Ribokinase-like"/>
</dbReference>
<dbReference type="InterPro" id="IPR011913">
    <property type="entry name" value="RfaE_dom_I"/>
</dbReference>
<comment type="pathway">
    <text evidence="11">Nucleotide-sugar biosynthesis; ADP-L-glycero-beta-D-manno-heptose biosynthesis; ADP-L-glycero-beta-D-manno-heptose from D-glycero-beta-D-manno-heptose 7-phosphate: step 1/4.</text>
</comment>
<feature type="active site" evidence="11">
    <location>
        <position position="275"/>
    </location>
</feature>
<dbReference type="GO" id="GO:0005524">
    <property type="term" value="F:ATP binding"/>
    <property type="evidence" value="ECO:0007669"/>
    <property type="project" value="UniProtKB-UniRule"/>
</dbReference>
<feature type="domain" description="Carbohydrate kinase PfkB" evidence="12">
    <location>
        <begin position="17"/>
        <end position="312"/>
    </location>
</feature>
<dbReference type="Gene3D" id="3.40.1190.20">
    <property type="match status" value="1"/>
</dbReference>
<dbReference type="GO" id="GO:0097171">
    <property type="term" value="P:ADP-L-glycero-beta-D-manno-heptose biosynthetic process"/>
    <property type="evidence" value="ECO:0007669"/>
    <property type="project" value="UniProtKB-UniPathway"/>
</dbReference>
<dbReference type="UniPathway" id="UPA00356">
    <property type="reaction ID" value="UER00437"/>
</dbReference>
<gene>
    <name evidence="11" type="primary">hldE</name>
    <name evidence="14" type="ORF">A2310_05885</name>
</gene>
<keyword evidence="7 11" id="KW-0067">ATP-binding</keyword>
<dbReference type="AlphaFoldDB" id="A0A1F4SJL1"/>